<reference evidence="1" key="1">
    <citation type="submission" date="2023-10" db="EMBL/GenBank/DDBJ databases">
        <title>Genome assembly of Pristionchus species.</title>
        <authorList>
            <person name="Yoshida K."/>
            <person name="Sommer R.J."/>
        </authorList>
    </citation>
    <scope>NUCLEOTIDE SEQUENCE</scope>
    <source>
        <strain evidence="1">RS0144</strain>
    </source>
</reference>
<gene>
    <name evidence="1" type="ORF">PENTCL1PPCAC_12450</name>
</gene>
<proteinExistence type="predicted"/>
<evidence type="ECO:0000313" key="1">
    <source>
        <dbReference type="EMBL" id="GMS90275.1"/>
    </source>
</evidence>
<sequence length="339" mass="38542">LKETESVQASDLFPRKIVRKIVDYSPESAPELRLTSRSMKSCVDECCLERPTVPLGIDLSILLCCQGEPCCANQLSVTARVPARKANLFELRLKARPDSQNYLKGIHRVPTTEGAFVEYRLQLDAQADNSGVLDYLGEAVGREIREVALLDCHDQATLSFLSALPEWLEIEQLRVTVDMLSDDVVDHLLSAVRKHSVDCFGLWISQSTASHEVNFLLRLSSLVRCIHIEQTEIEGIGRHDQYFCGVEHYDWTPTILDMFERKLDKLYIRNLASARYLSHNGCEAIRKHLPALGKKVWFCATCNPPVICNYKEHDHHVFVSDTYLKVKHSSRLCEACDFH</sequence>
<organism evidence="1 2">
    <name type="scientific">Pristionchus entomophagus</name>
    <dbReference type="NCBI Taxonomy" id="358040"/>
    <lineage>
        <taxon>Eukaryota</taxon>
        <taxon>Metazoa</taxon>
        <taxon>Ecdysozoa</taxon>
        <taxon>Nematoda</taxon>
        <taxon>Chromadorea</taxon>
        <taxon>Rhabditida</taxon>
        <taxon>Rhabditina</taxon>
        <taxon>Diplogasteromorpha</taxon>
        <taxon>Diplogasteroidea</taxon>
        <taxon>Neodiplogasteridae</taxon>
        <taxon>Pristionchus</taxon>
    </lineage>
</organism>
<evidence type="ECO:0000313" key="2">
    <source>
        <dbReference type="Proteomes" id="UP001432027"/>
    </source>
</evidence>
<accession>A0AAV5T442</accession>
<keyword evidence="2" id="KW-1185">Reference proteome</keyword>
<dbReference type="EMBL" id="BTSX01000003">
    <property type="protein sequence ID" value="GMS90275.1"/>
    <property type="molecule type" value="Genomic_DNA"/>
</dbReference>
<comment type="caution">
    <text evidence="1">The sequence shown here is derived from an EMBL/GenBank/DDBJ whole genome shotgun (WGS) entry which is preliminary data.</text>
</comment>
<dbReference type="Proteomes" id="UP001432027">
    <property type="component" value="Unassembled WGS sequence"/>
</dbReference>
<protein>
    <recommendedName>
        <fullName evidence="3">F-box domain-containing protein</fullName>
    </recommendedName>
</protein>
<feature type="non-terminal residue" evidence="1">
    <location>
        <position position="1"/>
    </location>
</feature>
<evidence type="ECO:0008006" key="3">
    <source>
        <dbReference type="Google" id="ProtNLM"/>
    </source>
</evidence>
<name>A0AAV5T442_9BILA</name>
<dbReference type="AlphaFoldDB" id="A0AAV5T442"/>